<dbReference type="EMBL" id="FRAR01000012">
    <property type="protein sequence ID" value="SHK37666.1"/>
    <property type="molecule type" value="Genomic_DNA"/>
</dbReference>
<feature type="domain" description="HD" evidence="1">
    <location>
        <begin position="21"/>
        <end position="113"/>
    </location>
</feature>
<dbReference type="SUPFAM" id="SSF109604">
    <property type="entry name" value="HD-domain/PDEase-like"/>
    <property type="match status" value="1"/>
</dbReference>
<dbReference type="Pfam" id="PF01966">
    <property type="entry name" value="HD"/>
    <property type="match status" value="1"/>
</dbReference>
<dbReference type="STRING" id="1121421.SAMN02745123_01632"/>
<dbReference type="Gene3D" id="1.10.3210.10">
    <property type="entry name" value="Hypothetical protein af1432"/>
    <property type="match status" value="1"/>
</dbReference>
<reference evidence="3" key="1">
    <citation type="submission" date="2016-11" db="EMBL/GenBank/DDBJ databases">
        <authorList>
            <person name="Varghese N."/>
            <person name="Submissions S."/>
        </authorList>
    </citation>
    <scope>NUCLEOTIDE SEQUENCE [LARGE SCALE GENOMIC DNA]</scope>
    <source>
        <strain evidence="3">DSM 10349</strain>
    </source>
</reference>
<protein>
    <submittedName>
        <fullName evidence="2">HD domain-containing protein</fullName>
    </submittedName>
</protein>
<sequence>MYRDKVINEMKKVFQDVPYGVDHTLTVLKDAEAIMAGENIPNEQRELISLVAILHDIGAIEAQKKYGSMEAAYQEKEGPDIARGILQGVGYDPAKTERICYIVGYHHTPSKIDGIDFQIQWEADLLANLEHLEIKNHQDQLREYIEENFKTSTGKKMALERFA</sequence>
<dbReference type="AlphaFoldDB" id="A0A1M6RYX2"/>
<keyword evidence="3" id="KW-1185">Reference proteome</keyword>
<dbReference type="OrthoDB" id="155250at2"/>
<name>A0A1M6RYX2_9FIRM</name>
<evidence type="ECO:0000259" key="1">
    <source>
        <dbReference type="Pfam" id="PF01966"/>
    </source>
</evidence>
<accession>A0A1M6RYX2</accession>
<evidence type="ECO:0000313" key="2">
    <source>
        <dbReference type="EMBL" id="SHK37666.1"/>
    </source>
</evidence>
<gene>
    <name evidence="2" type="ORF">SAMN02745123_01632</name>
</gene>
<dbReference type="RefSeq" id="WP_072912902.1">
    <property type="nucleotide sequence ID" value="NZ_FRAR01000012.1"/>
</dbReference>
<organism evidence="2 3">
    <name type="scientific">Desulforamulus aeronauticus DSM 10349</name>
    <dbReference type="NCBI Taxonomy" id="1121421"/>
    <lineage>
        <taxon>Bacteria</taxon>
        <taxon>Bacillati</taxon>
        <taxon>Bacillota</taxon>
        <taxon>Clostridia</taxon>
        <taxon>Eubacteriales</taxon>
        <taxon>Peptococcaceae</taxon>
        <taxon>Desulforamulus</taxon>
    </lineage>
</organism>
<dbReference type="InterPro" id="IPR006674">
    <property type="entry name" value="HD_domain"/>
</dbReference>
<proteinExistence type="predicted"/>
<dbReference type="Proteomes" id="UP000183997">
    <property type="component" value="Unassembled WGS sequence"/>
</dbReference>
<evidence type="ECO:0000313" key="3">
    <source>
        <dbReference type="Proteomes" id="UP000183997"/>
    </source>
</evidence>